<keyword evidence="3" id="KW-0479">Metal-binding</keyword>
<dbReference type="InterPro" id="IPR011650">
    <property type="entry name" value="Peptidase_M20_dimer"/>
</dbReference>
<protein>
    <recommendedName>
        <fullName evidence="7">Peptidase M20 dimerisation domain-containing protein</fullName>
    </recommendedName>
</protein>
<feature type="chain" id="PRO_5046734422" description="Peptidase M20 dimerisation domain-containing protein" evidence="6">
    <location>
        <begin position="22"/>
        <end position="383"/>
    </location>
</feature>
<evidence type="ECO:0000259" key="7">
    <source>
        <dbReference type="Pfam" id="PF07687"/>
    </source>
</evidence>
<evidence type="ECO:0000256" key="4">
    <source>
        <dbReference type="ARBA" id="ARBA00022801"/>
    </source>
</evidence>
<reference evidence="8 9" key="1">
    <citation type="submission" date="2023-04" db="EMBL/GenBank/DDBJ databases">
        <title>Genome of Basidiobolus ranarum AG-B5.</title>
        <authorList>
            <person name="Stajich J.E."/>
            <person name="Carter-House D."/>
            <person name="Gryganskyi A."/>
        </authorList>
    </citation>
    <scope>NUCLEOTIDE SEQUENCE [LARGE SCALE GENOMIC DNA]</scope>
    <source>
        <strain evidence="8 9">AG-B5</strain>
    </source>
</reference>
<dbReference type="PANTHER" id="PTHR43808:SF8">
    <property type="entry name" value="PEPTIDASE M20 DIMERISATION DOMAIN-CONTAINING PROTEIN"/>
    <property type="match status" value="1"/>
</dbReference>
<accession>A0ABR2WY03</accession>
<dbReference type="Gene3D" id="3.30.70.360">
    <property type="match status" value="1"/>
</dbReference>
<keyword evidence="5" id="KW-0862">Zinc</keyword>
<dbReference type="Gene3D" id="3.40.630.10">
    <property type="entry name" value="Zn peptidases"/>
    <property type="match status" value="1"/>
</dbReference>
<dbReference type="SUPFAM" id="SSF53187">
    <property type="entry name" value="Zn-dependent exopeptidases"/>
    <property type="match status" value="1"/>
</dbReference>
<dbReference type="InterPro" id="IPR002933">
    <property type="entry name" value="Peptidase_M20"/>
</dbReference>
<dbReference type="Pfam" id="PF07687">
    <property type="entry name" value="M20_dimer"/>
    <property type="match status" value="1"/>
</dbReference>
<feature type="signal peptide" evidence="6">
    <location>
        <begin position="1"/>
        <end position="21"/>
    </location>
</feature>
<dbReference type="EMBL" id="JASJQH010000165">
    <property type="protein sequence ID" value="KAK9766331.1"/>
    <property type="molecule type" value="Genomic_DNA"/>
</dbReference>
<comment type="caution">
    <text evidence="8">The sequence shown here is derived from an EMBL/GenBank/DDBJ whole genome shotgun (WGS) entry which is preliminary data.</text>
</comment>
<dbReference type="Pfam" id="PF01546">
    <property type="entry name" value="Peptidase_M20"/>
    <property type="match status" value="1"/>
</dbReference>
<evidence type="ECO:0000256" key="5">
    <source>
        <dbReference type="ARBA" id="ARBA00022833"/>
    </source>
</evidence>
<comment type="similarity">
    <text evidence="2">Belongs to the peptidase M20A family.</text>
</comment>
<dbReference type="PANTHER" id="PTHR43808">
    <property type="entry name" value="ACETYLORNITHINE DEACETYLASE"/>
    <property type="match status" value="1"/>
</dbReference>
<dbReference type="InterPro" id="IPR050072">
    <property type="entry name" value="Peptidase_M20A"/>
</dbReference>
<comment type="cofactor">
    <cofactor evidence="1">
        <name>Zn(2+)</name>
        <dbReference type="ChEBI" id="CHEBI:29105"/>
    </cofactor>
</comment>
<sequence>MVNNFFKTLLCTLSILSYTNGQTNYNELFSLHEQLITIDSVTGNEAQVTRFLSDYLENRGWTVEKQFVSTANDGQVRENIFAHLGNRNPAIVVSSHVDTVPPFIPYKLEGDKIFGRGACDAKSSVAAQIIAVEELLIENPDLDVGLLYVVGEEKGGQGMIKIPELELAPAALIIGEPTENKLILGHKGVMSFSIESKGVAAHSGYPELGRSAISQLLSAVISLNSIIFPAVDSTLGADTINVGLINGGVAANVVPEIATASGTIRVATNTTFVWDTITKRIGSPQGVALTLHNKYEPVKLDIIDGFETGVAKFNTDFARWKGQGKNYLLGPGSILVAHKPEEYITKSDLVNSVDLYIKLIDKIHQELQLSSKAPFKSKIIEQL</sequence>
<keyword evidence="9" id="KW-1185">Reference proteome</keyword>
<dbReference type="InterPro" id="IPR036264">
    <property type="entry name" value="Bact_exopeptidase_dim_dom"/>
</dbReference>
<keyword evidence="4" id="KW-0378">Hydrolase</keyword>
<proteinExistence type="inferred from homology"/>
<dbReference type="SUPFAM" id="SSF55031">
    <property type="entry name" value="Bacterial exopeptidase dimerisation domain"/>
    <property type="match status" value="1"/>
</dbReference>
<keyword evidence="6" id="KW-0732">Signal</keyword>
<name>A0ABR2WY03_9FUNG</name>
<evidence type="ECO:0000313" key="8">
    <source>
        <dbReference type="EMBL" id="KAK9766331.1"/>
    </source>
</evidence>
<dbReference type="Proteomes" id="UP001479436">
    <property type="component" value="Unassembled WGS sequence"/>
</dbReference>
<evidence type="ECO:0000256" key="6">
    <source>
        <dbReference type="SAM" id="SignalP"/>
    </source>
</evidence>
<organism evidence="8 9">
    <name type="scientific">Basidiobolus ranarum</name>
    <dbReference type="NCBI Taxonomy" id="34480"/>
    <lineage>
        <taxon>Eukaryota</taxon>
        <taxon>Fungi</taxon>
        <taxon>Fungi incertae sedis</taxon>
        <taxon>Zoopagomycota</taxon>
        <taxon>Entomophthoromycotina</taxon>
        <taxon>Basidiobolomycetes</taxon>
        <taxon>Basidiobolales</taxon>
        <taxon>Basidiobolaceae</taxon>
        <taxon>Basidiobolus</taxon>
    </lineage>
</organism>
<evidence type="ECO:0000256" key="1">
    <source>
        <dbReference type="ARBA" id="ARBA00001947"/>
    </source>
</evidence>
<evidence type="ECO:0000313" key="9">
    <source>
        <dbReference type="Proteomes" id="UP001479436"/>
    </source>
</evidence>
<evidence type="ECO:0000256" key="3">
    <source>
        <dbReference type="ARBA" id="ARBA00022723"/>
    </source>
</evidence>
<gene>
    <name evidence="8" type="ORF">K7432_004654</name>
</gene>
<evidence type="ECO:0000256" key="2">
    <source>
        <dbReference type="ARBA" id="ARBA00006247"/>
    </source>
</evidence>
<feature type="domain" description="Peptidase M20 dimerisation" evidence="7">
    <location>
        <begin position="185"/>
        <end position="271"/>
    </location>
</feature>